<keyword evidence="3" id="KW-1185">Reference proteome</keyword>
<proteinExistence type="predicted"/>
<gene>
    <name evidence="2" type="ORF">HU200_015916</name>
</gene>
<dbReference type="OrthoDB" id="10663248at2759"/>
<dbReference type="EMBL" id="JACEFO010001605">
    <property type="protein sequence ID" value="KAF8731966.1"/>
    <property type="molecule type" value="Genomic_DNA"/>
</dbReference>
<dbReference type="Proteomes" id="UP000636709">
    <property type="component" value="Unassembled WGS sequence"/>
</dbReference>
<reference evidence="2" key="1">
    <citation type="submission" date="2020-07" db="EMBL/GenBank/DDBJ databases">
        <title>Genome sequence and genetic diversity analysis of an under-domesticated orphan crop, white fonio (Digitaria exilis).</title>
        <authorList>
            <person name="Bennetzen J.L."/>
            <person name="Chen S."/>
            <person name="Ma X."/>
            <person name="Wang X."/>
            <person name="Yssel A.E.J."/>
            <person name="Chaluvadi S.R."/>
            <person name="Johnson M."/>
            <person name="Gangashetty P."/>
            <person name="Hamidou F."/>
            <person name="Sanogo M.D."/>
            <person name="Zwaenepoel A."/>
            <person name="Wallace J."/>
            <person name="Van De Peer Y."/>
            <person name="Van Deynze A."/>
        </authorList>
    </citation>
    <scope>NUCLEOTIDE SEQUENCE</scope>
    <source>
        <tissue evidence="2">Leaves</tissue>
    </source>
</reference>
<feature type="region of interest" description="Disordered" evidence="1">
    <location>
        <begin position="1"/>
        <end position="27"/>
    </location>
</feature>
<sequence>MAGVEDEPAQAGGVGRAERGGGGVEGGGMAAVVVEEAEQRGRAAVEAAAEAGAGDDAVPGLAGEGGADEVGRLVWREAGQDLFHDVARQLRRRHGTKFYHASGTAPYALI</sequence>
<comment type="caution">
    <text evidence="2">The sequence shown here is derived from an EMBL/GenBank/DDBJ whole genome shotgun (WGS) entry which is preliminary data.</text>
</comment>
<protein>
    <submittedName>
        <fullName evidence="2">Uncharacterized protein</fullName>
    </submittedName>
</protein>
<evidence type="ECO:0000313" key="3">
    <source>
        <dbReference type="Proteomes" id="UP000636709"/>
    </source>
</evidence>
<evidence type="ECO:0000313" key="2">
    <source>
        <dbReference type="EMBL" id="KAF8731966.1"/>
    </source>
</evidence>
<feature type="compositionally biased region" description="Gly residues" evidence="1">
    <location>
        <begin position="12"/>
        <end position="27"/>
    </location>
</feature>
<name>A0A835KHP6_9POAL</name>
<dbReference type="AlphaFoldDB" id="A0A835KHP6"/>
<accession>A0A835KHP6</accession>
<evidence type="ECO:0000256" key="1">
    <source>
        <dbReference type="SAM" id="MobiDB-lite"/>
    </source>
</evidence>
<organism evidence="2 3">
    <name type="scientific">Digitaria exilis</name>
    <dbReference type="NCBI Taxonomy" id="1010633"/>
    <lineage>
        <taxon>Eukaryota</taxon>
        <taxon>Viridiplantae</taxon>
        <taxon>Streptophyta</taxon>
        <taxon>Embryophyta</taxon>
        <taxon>Tracheophyta</taxon>
        <taxon>Spermatophyta</taxon>
        <taxon>Magnoliopsida</taxon>
        <taxon>Liliopsida</taxon>
        <taxon>Poales</taxon>
        <taxon>Poaceae</taxon>
        <taxon>PACMAD clade</taxon>
        <taxon>Panicoideae</taxon>
        <taxon>Panicodae</taxon>
        <taxon>Paniceae</taxon>
        <taxon>Anthephorinae</taxon>
        <taxon>Digitaria</taxon>
    </lineage>
</organism>